<dbReference type="PANTHER" id="PTHR10622:SF10">
    <property type="entry name" value="HET DOMAIN-CONTAINING PROTEIN"/>
    <property type="match status" value="1"/>
</dbReference>
<feature type="domain" description="Heterokaryon incompatibility" evidence="1">
    <location>
        <begin position="69"/>
        <end position="160"/>
    </location>
</feature>
<dbReference type="Proteomes" id="UP001390339">
    <property type="component" value="Unassembled WGS sequence"/>
</dbReference>
<dbReference type="EMBL" id="JAPCWZ010000003">
    <property type="protein sequence ID" value="KAK8873978.1"/>
    <property type="molecule type" value="Genomic_DNA"/>
</dbReference>
<reference evidence="2 3" key="1">
    <citation type="journal article" date="2024" name="IMA Fungus">
        <title>Apiospora arundinis, a panoply of carbohydrate-active enzymes and secondary metabolites.</title>
        <authorList>
            <person name="Sorensen T."/>
            <person name="Petersen C."/>
            <person name="Muurmann A.T."/>
            <person name="Christiansen J.V."/>
            <person name="Brundto M.L."/>
            <person name="Overgaard C.K."/>
            <person name="Boysen A.T."/>
            <person name="Wollenberg R.D."/>
            <person name="Larsen T.O."/>
            <person name="Sorensen J.L."/>
            <person name="Nielsen K.L."/>
            <person name="Sondergaard T.E."/>
        </authorList>
    </citation>
    <scope>NUCLEOTIDE SEQUENCE [LARGE SCALE GENOMIC DNA]</scope>
    <source>
        <strain evidence="2 3">AAU 773</strain>
    </source>
</reference>
<protein>
    <submittedName>
        <fullName evidence="2">HET-domain-containing protein</fullName>
    </submittedName>
</protein>
<comment type="caution">
    <text evidence="2">The sequence shown here is derived from an EMBL/GenBank/DDBJ whole genome shotgun (WGS) entry which is preliminary data.</text>
</comment>
<proteinExistence type="predicted"/>
<name>A0ABR2J8S2_9PEZI</name>
<evidence type="ECO:0000313" key="3">
    <source>
        <dbReference type="Proteomes" id="UP001390339"/>
    </source>
</evidence>
<sequence length="602" mass="68694">MKLTEAKSTPGLKRTTYINSYRSRQWHSHLIKPFDTVPSLYIHCVAIMRLFNCQTHALEEFLGNPPNKYAILSHMWETDEVTFQVYHNQSVEHETMKGWYKVRKACEQALEDGFEYLWADTLCIDKSSSSELSESINSMFKWYRDSAVCYAYLSDVASDGTEFEKSRWFSRGWTLQEIIAPGELKFYGKSWDFIGLKSTMLDQLHTITAVDPTALQGGNLRLLSVAQKMSWASQRQTTRPEDIAYCLLGIFGISMPMLYGEGSRAFLRLQEQIQQQQQHEPPTGVFAISPDAFAGSANFYPCQPRWSSLKQFDPMTVSNRGVQFVAPSRKLDNPGDTNGLEDSVGRSDEVYHVQLACKEVGFDSKPRLRAGIYLAKPSGPGDTWSRVHPDELPPFASWTKYEVNSFFALKERSPLQELTLGAGAGGGGDAPLFWIRTLPTVGATWPYRLAFAHPSNCWDVKNSMFRWQRGGEQNPIVLAFRKSVVYSTADKAQNEDKDPRTPSSYFLVFLGIKEPEQPQAEDWSRQYTWCHIKYVEKAVLTAENVDLEMQGLDIGEIMAMSERRGDKWFHCEGDGWLLKCYLQMEVVRGHHLFCVDLHQREA</sequence>
<organism evidence="2 3">
    <name type="scientific">Apiospora arundinis</name>
    <dbReference type="NCBI Taxonomy" id="335852"/>
    <lineage>
        <taxon>Eukaryota</taxon>
        <taxon>Fungi</taxon>
        <taxon>Dikarya</taxon>
        <taxon>Ascomycota</taxon>
        <taxon>Pezizomycotina</taxon>
        <taxon>Sordariomycetes</taxon>
        <taxon>Xylariomycetidae</taxon>
        <taxon>Amphisphaeriales</taxon>
        <taxon>Apiosporaceae</taxon>
        <taxon>Apiospora</taxon>
    </lineage>
</organism>
<evidence type="ECO:0000259" key="1">
    <source>
        <dbReference type="Pfam" id="PF06985"/>
    </source>
</evidence>
<keyword evidence="3" id="KW-1185">Reference proteome</keyword>
<dbReference type="Pfam" id="PF06985">
    <property type="entry name" value="HET"/>
    <property type="match status" value="1"/>
</dbReference>
<gene>
    <name evidence="2" type="ORF">PGQ11_004492</name>
</gene>
<evidence type="ECO:0000313" key="2">
    <source>
        <dbReference type="EMBL" id="KAK8873978.1"/>
    </source>
</evidence>
<dbReference type="InterPro" id="IPR010730">
    <property type="entry name" value="HET"/>
</dbReference>
<dbReference type="PANTHER" id="PTHR10622">
    <property type="entry name" value="HET DOMAIN-CONTAINING PROTEIN"/>
    <property type="match status" value="1"/>
</dbReference>
<accession>A0ABR2J8S2</accession>